<dbReference type="PANTHER" id="PTHR43135:SF3">
    <property type="entry name" value="ALPHA-D-RIBOSE 1-METHYLPHOSPHONATE 5-TRIPHOSPHATE DIPHOSPHATASE"/>
    <property type="match status" value="1"/>
</dbReference>
<dbReference type="InterPro" id="IPR011059">
    <property type="entry name" value="Metal-dep_hydrolase_composite"/>
</dbReference>
<proteinExistence type="predicted"/>
<dbReference type="CDD" id="cd01299">
    <property type="entry name" value="Met_dep_hydrolase_A"/>
    <property type="match status" value="1"/>
</dbReference>
<comment type="caution">
    <text evidence="2">The sequence shown here is derived from an EMBL/GenBank/DDBJ whole genome shotgun (WGS) entry which is preliminary data.</text>
</comment>
<accession>A0A841BBV9</accession>
<evidence type="ECO:0000313" key="2">
    <source>
        <dbReference type="EMBL" id="MBB5856391.1"/>
    </source>
</evidence>
<keyword evidence="3" id="KW-1185">Reference proteome</keyword>
<dbReference type="InterPro" id="IPR006680">
    <property type="entry name" value="Amidohydro-rel"/>
</dbReference>
<dbReference type="EMBL" id="JACHMX010000001">
    <property type="protein sequence ID" value="MBB5856391.1"/>
    <property type="molecule type" value="Genomic_DNA"/>
</dbReference>
<dbReference type="Pfam" id="PF01979">
    <property type="entry name" value="Amidohydro_1"/>
    <property type="match status" value="1"/>
</dbReference>
<protein>
    <submittedName>
        <fullName evidence="2">Imidazolonepropionase-like amidohydrolase</fullName>
    </submittedName>
</protein>
<dbReference type="InterPro" id="IPR057744">
    <property type="entry name" value="OTAase-like"/>
</dbReference>
<evidence type="ECO:0000313" key="3">
    <source>
        <dbReference type="Proteomes" id="UP000580861"/>
    </source>
</evidence>
<feature type="domain" description="Amidohydrolase-related" evidence="1">
    <location>
        <begin position="67"/>
        <end position="395"/>
    </location>
</feature>
<sequence length="405" mass="43555">MTPMEQAGDGRQLLITASQVLRGPRGEQIRDGAVLVEAGTIVVVGPRRTVEQQAQPTAVHSDYPGCTVLPGLINCHVHLAFDGGPDLVSTVRETPDDALLDGMAKRARQLLYSGVTTVRDLGDRDGLAIHLRDRVNRGKEIGPRIVAAGPPITPPRGHCWFLGGEAEGEQQLRQRVQHNADMGADVIKVMASGGQITPNSPPMWQTQFTENDLKIVVDQASRLRLPVAAHAHGTHAIQAAVNAGVATIEHCTWLQDGGGGYDTQDAVARTMAERGIYACVAWPPDWQGFMARLGAERADMVVNRFQWMARVGIPLIPGTDAGLPRSGFTDFAEALKLYTHVGYTADQVIEMATTTSAQALGLNRVGQITAGHSADILIVEGDPTTNLDSLSQRQEILMRGIPTMK</sequence>
<gene>
    <name evidence="2" type="ORF">HDA45_006478</name>
</gene>
<dbReference type="PANTHER" id="PTHR43135">
    <property type="entry name" value="ALPHA-D-RIBOSE 1-METHYLPHOSPHONATE 5-TRIPHOSPHATE DIPHOSPHATASE"/>
    <property type="match status" value="1"/>
</dbReference>
<dbReference type="Gene3D" id="2.30.40.10">
    <property type="entry name" value="Urease, subunit C, domain 1"/>
    <property type="match status" value="1"/>
</dbReference>
<dbReference type="GO" id="GO:0016810">
    <property type="term" value="F:hydrolase activity, acting on carbon-nitrogen (but not peptide) bonds"/>
    <property type="evidence" value="ECO:0007669"/>
    <property type="project" value="InterPro"/>
</dbReference>
<organism evidence="2 3">
    <name type="scientific">Amycolatopsis umgeniensis</name>
    <dbReference type="NCBI Taxonomy" id="336628"/>
    <lineage>
        <taxon>Bacteria</taxon>
        <taxon>Bacillati</taxon>
        <taxon>Actinomycetota</taxon>
        <taxon>Actinomycetes</taxon>
        <taxon>Pseudonocardiales</taxon>
        <taxon>Pseudonocardiaceae</taxon>
        <taxon>Amycolatopsis</taxon>
    </lineage>
</organism>
<dbReference type="Gene3D" id="3.20.20.140">
    <property type="entry name" value="Metal-dependent hydrolases"/>
    <property type="match status" value="1"/>
</dbReference>
<keyword evidence="2" id="KW-0378">Hydrolase</keyword>
<dbReference type="Proteomes" id="UP000580861">
    <property type="component" value="Unassembled WGS sequence"/>
</dbReference>
<name>A0A841BBV9_9PSEU</name>
<dbReference type="SUPFAM" id="SSF51556">
    <property type="entry name" value="Metallo-dependent hydrolases"/>
    <property type="match status" value="1"/>
</dbReference>
<dbReference type="SUPFAM" id="SSF51338">
    <property type="entry name" value="Composite domain of metallo-dependent hydrolases"/>
    <property type="match status" value="1"/>
</dbReference>
<dbReference type="AlphaFoldDB" id="A0A841BBV9"/>
<dbReference type="InterPro" id="IPR051781">
    <property type="entry name" value="Metallo-dep_Hydrolase"/>
</dbReference>
<dbReference type="InterPro" id="IPR032466">
    <property type="entry name" value="Metal_Hydrolase"/>
</dbReference>
<reference evidence="2 3" key="1">
    <citation type="submission" date="2020-08" db="EMBL/GenBank/DDBJ databases">
        <title>Sequencing the genomes of 1000 actinobacteria strains.</title>
        <authorList>
            <person name="Klenk H.-P."/>
        </authorList>
    </citation>
    <scope>NUCLEOTIDE SEQUENCE [LARGE SCALE GENOMIC DNA]</scope>
    <source>
        <strain evidence="2 3">DSM 45272</strain>
    </source>
</reference>
<evidence type="ECO:0000259" key="1">
    <source>
        <dbReference type="Pfam" id="PF01979"/>
    </source>
</evidence>